<dbReference type="InterPro" id="IPR004516">
    <property type="entry name" value="HisRS/HisZ"/>
</dbReference>
<dbReference type="EC" id="6.1.1.21" evidence="1"/>
<dbReference type="InterPro" id="IPR041715">
    <property type="entry name" value="HisRS-like_core"/>
</dbReference>
<evidence type="ECO:0000313" key="4">
    <source>
        <dbReference type="EMBL" id="CAD7254450.1"/>
    </source>
</evidence>
<feature type="non-terminal residue" evidence="4">
    <location>
        <position position="1"/>
    </location>
</feature>
<dbReference type="PANTHER" id="PTHR43707:SF1">
    <property type="entry name" value="HISTIDINE--TRNA LIGASE, MITOCHONDRIAL-RELATED"/>
    <property type="match status" value="1"/>
</dbReference>
<name>A0A7R9AHU3_9CRUS</name>
<accession>A0A7R9AHU3</accession>
<evidence type="ECO:0000256" key="2">
    <source>
        <dbReference type="ARBA" id="ARBA00047639"/>
    </source>
</evidence>
<proteinExistence type="predicted"/>
<feature type="non-terminal residue" evidence="4">
    <location>
        <position position="245"/>
    </location>
</feature>
<keyword evidence="5" id="KW-1185">Reference proteome</keyword>
<organism evidence="4">
    <name type="scientific">Darwinula stevensoni</name>
    <dbReference type="NCBI Taxonomy" id="69355"/>
    <lineage>
        <taxon>Eukaryota</taxon>
        <taxon>Metazoa</taxon>
        <taxon>Ecdysozoa</taxon>
        <taxon>Arthropoda</taxon>
        <taxon>Crustacea</taxon>
        <taxon>Oligostraca</taxon>
        <taxon>Ostracoda</taxon>
        <taxon>Podocopa</taxon>
        <taxon>Podocopida</taxon>
        <taxon>Darwinulocopina</taxon>
        <taxon>Darwinuloidea</taxon>
        <taxon>Darwinulidae</taxon>
        <taxon>Darwinula</taxon>
    </lineage>
</organism>
<sequence length="245" mass="26883">LPEAIADVLPEQAKHIEKLRSQLLAHFLSYGYEPVIPPMIQYLDSLLIGGGSDLELQTFTLVDQLSGKTLGVRADMTPQAARIDAHLLKNNEINRLCYCGSVLRTQPTHLLGSREMIQMGAEMFGCDQIEADQESLALLLTALGKVGLSHLLIDLCHAGLVESLLDDCQLDQVTENALHLDLADLRGYHYHTGLMFTVYVQGLNKVNSVTNPIAYGGRYDGVGEGFGRTRPAVGFSFDLLQLSEM</sequence>
<dbReference type="GO" id="GO:0005737">
    <property type="term" value="C:cytoplasm"/>
    <property type="evidence" value="ECO:0007669"/>
    <property type="project" value="InterPro"/>
</dbReference>
<dbReference type="Pfam" id="PF13393">
    <property type="entry name" value="tRNA-synt_His"/>
    <property type="match status" value="1"/>
</dbReference>
<dbReference type="PANTHER" id="PTHR43707">
    <property type="entry name" value="HISTIDYL-TRNA SYNTHETASE"/>
    <property type="match status" value="1"/>
</dbReference>
<dbReference type="AlphaFoldDB" id="A0A7R9AHU3"/>
<feature type="domain" description="Class II Histidinyl-tRNA synthetase (HisRS)-like catalytic core" evidence="3">
    <location>
        <begin position="5"/>
        <end position="179"/>
    </location>
</feature>
<dbReference type="Proteomes" id="UP000677054">
    <property type="component" value="Unassembled WGS sequence"/>
</dbReference>
<dbReference type="OrthoDB" id="10261014at2759"/>
<comment type="catalytic activity">
    <reaction evidence="2">
        <text>tRNA(His) + L-histidine + ATP = L-histidyl-tRNA(His) + AMP + diphosphate + H(+)</text>
        <dbReference type="Rhea" id="RHEA:17313"/>
        <dbReference type="Rhea" id="RHEA-COMP:9665"/>
        <dbReference type="Rhea" id="RHEA-COMP:9689"/>
        <dbReference type="ChEBI" id="CHEBI:15378"/>
        <dbReference type="ChEBI" id="CHEBI:30616"/>
        <dbReference type="ChEBI" id="CHEBI:33019"/>
        <dbReference type="ChEBI" id="CHEBI:57595"/>
        <dbReference type="ChEBI" id="CHEBI:78442"/>
        <dbReference type="ChEBI" id="CHEBI:78527"/>
        <dbReference type="ChEBI" id="CHEBI:456215"/>
        <dbReference type="EC" id="6.1.1.21"/>
    </reaction>
</comment>
<reference evidence="4" key="1">
    <citation type="submission" date="2020-11" db="EMBL/GenBank/DDBJ databases">
        <authorList>
            <person name="Tran Van P."/>
        </authorList>
    </citation>
    <scope>NUCLEOTIDE SEQUENCE</scope>
</reference>
<dbReference type="SUPFAM" id="SSF55681">
    <property type="entry name" value="Class II aaRS and biotin synthetases"/>
    <property type="match status" value="1"/>
</dbReference>
<dbReference type="EMBL" id="LR909253">
    <property type="protein sequence ID" value="CAD7254450.1"/>
    <property type="molecule type" value="Genomic_DNA"/>
</dbReference>
<dbReference type="CDD" id="cd00773">
    <property type="entry name" value="HisRS-like_core"/>
    <property type="match status" value="1"/>
</dbReference>
<dbReference type="EMBL" id="CAJPEV010009735">
    <property type="protein sequence ID" value="CAG0905786.1"/>
    <property type="molecule type" value="Genomic_DNA"/>
</dbReference>
<dbReference type="GO" id="GO:0006427">
    <property type="term" value="P:histidyl-tRNA aminoacylation"/>
    <property type="evidence" value="ECO:0007669"/>
    <property type="project" value="TreeGrafter"/>
</dbReference>
<dbReference type="InterPro" id="IPR045864">
    <property type="entry name" value="aa-tRNA-synth_II/BPL/LPL"/>
</dbReference>
<dbReference type="Gene3D" id="3.30.930.10">
    <property type="entry name" value="Bira Bifunctional Protein, Domain 2"/>
    <property type="match status" value="2"/>
</dbReference>
<evidence type="ECO:0000259" key="3">
    <source>
        <dbReference type="Pfam" id="PF13393"/>
    </source>
</evidence>
<dbReference type="GO" id="GO:0004821">
    <property type="term" value="F:histidine-tRNA ligase activity"/>
    <property type="evidence" value="ECO:0007669"/>
    <property type="project" value="UniProtKB-EC"/>
</dbReference>
<protein>
    <recommendedName>
        <fullName evidence="1">histidine--tRNA ligase</fullName>
        <ecNumber evidence="1">6.1.1.21</ecNumber>
    </recommendedName>
</protein>
<evidence type="ECO:0000256" key="1">
    <source>
        <dbReference type="ARBA" id="ARBA00012815"/>
    </source>
</evidence>
<evidence type="ECO:0000313" key="5">
    <source>
        <dbReference type="Proteomes" id="UP000677054"/>
    </source>
</evidence>
<gene>
    <name evidence="4" type="ORF">DSTB1V02_LOCUS14196</name>
</gene>